<dbReference type="EMBL" id="CAHIKZ030005063">
    <property type="protein sequence ID" value="CAE1318659.1"/>
    <property type="molecule type" value="Genomic_DNA"/>
</dbReference>
<dbReference type="Proteomes" id="UP000597762">
    <property type="component" value="Unassembled WGS sequence"/>
</dbReference>
<dbReference type="GO" id="GO:0004177">
    <property type="term" value="F:aminopeptidase activity"/>
    <property type="evidence" value="ECO:0007669"/>
    <property type="project" value="UniProtKB-KW"/>
</dbReference>
<feature type="transmembrane region" description="Helical" evidence="1">
    <location>
        <begin position="355"/>
        <end position="379"/>
    </location>
</feature>
<sequence length="487" mass="57689">MRAFPCWFNLKITYNLVIECNQELQILSNMVIYSLSIFRIWRRAWLEVLEKKNRKRIQFDPYETQNPMKLAIVLGNFQTAETKESLFSLTKFLFLFLPHSFFLPLFKSLSFSSKRFFLLLHKSVFLSSLFFLIIFLSLSKSLPFFPPTLFVFHSSLAKSLLSLLPTFFCHYTNLSFFLLHSFLSLLKTTLSFFFFYTLFLSLHKSLFLFFLHPFLSILITTYISFSSFFSCYLSLLFTLRLQCSFYLSQTPPTPIFFFLKSYTCYFFPSLLPALHISISIYLSIYHMQFIYANMLMSRLKSTWPIKIDFVEVPDLCQVYLSFSSILLSLITQVFFLFLIIQVSLFICTLFSHCSFFFLSSSLFFSLYTCLSFIFFYLFFSHCTSHSFFYSSSHIIQASLSFSSPLFFSHYTSLISFSFNLFFFIIQHSLSFSSTHYSLITQISHFFFYSFPLITKLFLSFHFTHYACFFFSLPMSLLHFLLHLLLLP</sequence>
<keyword evidence="1" id="KW-0812">Transmembrane</keyword>
<keyword evidence="2" id="KW-0645">Protease</keyword>
<feature type="transmembrane region" description="Helical" evidence="1">
    <location>
        <begin position="118"/>
        <end position="139"/>
    </location>
</feature>
<feature type="transmembrane region" description="Helical" evidence="1">
    <location>
        <begin position="159"/>
        <end position="179"/>
    </location>
</feature>
<gene>
    <name evidence="2" type="ORF">SPHA_69082</name>
</gene>
<keyword evidence="2" id="KW-0378">Hydrolase</keyword>
<dbReference type="EC" id="3.4.11.-" evidence="2"/>
<evidence type="ECO:0000313" key="3">
    <source>
        <dbReference type="Proteomes" id="UP000597762"/>
    </source>
</evidence>
<proteinExistence type="predicted"/>
<organism evidence="2 3">
    <name type="scientific">Acanthosepion pharaonis</name>
    <name type="common">Pharaoh cuttlefish</name>
    <name type="synonym">Sepia pharaonis</name>
    <dbReference type="NCBI Taxonomy" id="158019"/>
    <lineage>
        <taxon>Eukaryota</taxon>
        <taxon>Metazoa</taxon>
        <taxon>Spiralia</taxon>
        <taxon>Lophotrochozoa</taxon>
        <taxon>Mollusca</taxon>
        <taxon>Cephalopoda</taxon>
        <taxon>Coleoidea</taxon>
        <taxon>Decapodiformes</taxon>
        <taxon>Sepiida</taxon>
        <taxon>Sepiina</taxon>
        <taxon>Sepiidae</taxon>
        <taxon>Acanthosepion</taxon>
    </lineage>
</organism>
<keyword evidence="1" id="KW-1133">Transmembrane helix</keyword>
<evidence type="ECO:0000313" key="2">
    <source>
        <dbReference type="EMBL" id="CAE1318659.1"/>
    </source>
</evidence>
<protein>
    <submittedName>
        <fullName evidence="2">NPEPPS</fullName>
        <ecNumber evidence="2">3.4.11.-</ecNumber>
    </submittedName>
</protein>
<evidence type="ECO:0000256" key="1">
    <source>
        <dbReference type="SAM" id="Phobius"/>
    </source>
</evidence>
<keyword evidence="1" id="KW-0472">Membrane</keyword>
<feature type="transmembrane region" description="Helical" evidence="1">
    <location>
        <begin position="262"/>
        <end position="284"/>
    </location>
</feature>
<comment type="caution">
    <text evidence="2">The sequence shown here is derived from an EMBL/GenBank/DDBJ whole genome shotgun (WGS) entry which is preliminary data.</text>
</comment>
<keyword evidence="2" id="KW-0031">Aminopeptidase</keyword>
<feature type="transmembrane region" description="Helical" evidence="1">
    <location>
        <begin position="217"/>
        <end position="241"/>
    </location>
</feature>
<name>A0A812EB90_ACAPH</name>
<feature type="transmembrane region" description="Helical" evidence="1">
    <location>
        <begin position="468"/>
        <end position="486"/>
    </location>
</feature>
<dbReference type="AlphaFoldDB" id="A0A812EB90"/>
<keyword evidence="3" id="KW-1185">Reference proteome</keyword>
<reference evidence="2" key="1">
    <citation type="submission" date="2021-01" db="EMBL/GenBank/DDBJ databases">
        <authorList>
            <person name="Li R."/>
            <person name="Bekaert M."/>
        </authorList>
    </citation>
    <scope>NUCLEOTIDE SEQUENCE</scope>
    <source>
        <strain evidence="2">Farmed</strain>
    </source>
</reference>
<feature type="transmembrane region" description="Helical" evidence="1">
    <location>
        <begin position="407"/>
        <end position="425"/>
    </location>
</feature>
<feature type="transmembrane region" description="Helical" evidence="1">
    <location>
        <begin position="325"/>
        <end position="348"/>
    </location>
</feature>
<accession>A0A812EB90</accession>